<keyword evidence="1" id="KW-0472">Membrane</keyword>
<comment type="caution">
    <text evidence="2">The sequence shown here is derived from an EMBL/GenBank/DDBJ whole genome shotgun (WGS) entry which is preliminary data.</text>
</comment>
<reference evidence="2 3" key="1">
    <citation type="journal article" date="2002" name="Nature">
        <title>Genome sequence and comparative analysis of the model rodent malaria parasite Plasmodium yoelii yoelii.</title>
        <authorList>
            <person name="Carlton J.M."/>
            <person name="Angiuoli S.V."/>
            <person name="Suh B.B."/>
            <person name="Kooij T.W."/>
            <person name="Pertea M."/>
            <person name="Silva J.C."/>
            <person name="Ermolaeva M.D."/>
            <person name="Allen J.E."/>
            <person name="Selengut J.D."/>
            <person name="Koo H.L."/>
            <person name="Peterson J.D."/>
            <person name="Pop M."/>
            <person name="Kosack D.S."/>
            <person name="Shumway M.F."/>
            <person name="Bidwell S.L."/>
            <person name="Shallom S.J."/>
            <person name="van Aken S.E."/>
            <person name="Riedmuller S.B."/>
            <person name="Feldblyum T.V."/>
            <person name="Cho J.K."/>
            <person name="Quackenbush J."/>
            <person name="Sedegah M."/>
            <person name="Shoaibi A."/>
            <person name="Cummings L.M."/>
            <person name="Florens L."/>
            <person name="Yates J.R."/>
            <person name="Raine J.D."/>
            <person name="Sinden R.E."/>
            <person name="Harris M.A."/>
            <person name="Cunningham D.A."/>
            <person name="Preiser P.R."/>
            <person name="Bergman L.W."/>
            <person name="Vaidya A.B."/>
            <person name="van Lin L.H."/>
            <person name="Janse C.J."/>
            <person name="Waters A.P."/>
            <person name="Smith H.O."/>
            <person name="White O.R."/>
            <person name="Salzberg S.L."/>
            <person name="Venter J.C."/>
            <person name="Fraser C.M."/>
            <person name="Hoffman S.L."/>
            <person name="Gardner M.J."/>
            <person name="Carucci D.J."/>
        </authorList>
    </citation>
    <scope>NUCLEOTIDE SEQUENCE [LARGE SCALE GENOMIC DNA]</scope>
    <source>
        <strain evidence="2 3">17XNL</strain>
    </source>
</reference>
<name>Q7RNX0_PLAYO</name>
<accession>Q7RNX0</accession>
<feature type="transmembrane region" description="Helical" evidence="1">
    <location>
        <begin position="292"/>
        <end position="310"/>
    </location>
</feature>
<dbReference type="AlphaFoldDB" id="Q7RNX0"/>
<keyword evidence="3" id="KW-1185">Reference proteome</keyword>
<dbReference type="InParanoid" id="Q7RNX0"/>
<dbReference type="Pfam" id="PF06022">
    <property type="entry name" value="Cir_Bir_Yir"/>
    <property type="match status" value="1"/>
</dbReference>
<evidence type="ECO:0000256" key="1">
    <source>
        <dbReference type="SAM" id="Phobius"/>
    </source>
</evidence>
<dbReference type="PaxDb" id="73239-Q7RNX0"/>
<keyword evidence="1" id="KW-0812">Transmembrane</keyword>
<evidence type="ECO:0000313" key="3">
    <source>
        <dbReference type="Proteomes" id="UP000008553"/>
    </source>
</evidence>
<protein>
    <submittedName>
        <fullName evidence="2">Yir1 protein</fullName>
    </submittedName>
</protein>
<dbReference type="EMBL" id="AABL01000456">
    <property type="protein sequence ID" value="EAA21053.1"/>
    <property type="molecule type" value="Genomic_DNA"/>
</dbReference>
<feature type="transmembrane region" description="Helical" evidence="1">
    <location>
        <begin position="95"/>
        <end position="112"/>
    </location>
</feature>
<sequence length="360" mass="42468">MDYKLVYNFFKKICFSFIFFDICGRFRHLRNYFPDELGKISDYDFHDNGKIEKYCPIVGSKNKCETEAYKINAGCLWLLEQNIVNRISDLSKDQAKAFIMYIMIWLIYMLNLKKDKNINYLKDFYEANIKDNSHYTNCKKGNIDCSNSLKNKLGYNNFKEIIKENEYFMNMDMNIISNFYDAFKSLCNMYIEYDASSPDCNQISQDANEFAEKYKKLNDDSNNTDGSSHSQILSILSNDYDNFKKKYNNDQYCKSLSLPTIEKKKNIVKSSEKMIEQISEVASSSSSIANKLIIALSIFAAIPIFWGFSYKVTNKELKNITFKYYFNYIYVNVNKKIIRFLTFYISIRYLDFGKELKNNI</sequence>
<proteinExistence type="predicted"/>
<dbReference type="Proteomes" id="UP000008553">
    <property type="component" value="Unassembled WGS sequence"/>
</dbReference>
<dbReference type="NCBIfam" id="TIGR01590">
    <property type="entry name" value="yir-bir-cir_Pla"/>
    <property type="match status" value="1"/>
</dbReference>
<gene>
    <name evidence="2" type="ORF">PY01693</name>
</gene>
<evidence type="ECO:0000313" key="2">
    <source>
        <dbReference type="EMBL" id="EAA21053.1"/>
    </source>
</evidence>
<keyword evidence="1" id="KW-1133">Transmembrane helix</keyword>
<dbReference type="InterPro" id="IPR006477">
    <property type="entry name" value="Yir_bir_cir"/>
</dbReference>
<organism evidence="2 3">
    <name type="scientific">Plasmodium yoelii yoelii</name>
    <dbReference type="NCBI Taxonomy" id="73239"/>
    <lineage>
        <taxon>Eukaryota</taxon>
        <taxon>Sar</taxon>
        <taxon>Alveolata</taxon>
        <taxon>Apicomplexa</taxon>
        <taxon>Aconoidasida</taxon>
        <taxon>Haemosporida</taxon>
        <taxon>Plasmodiidae</taxon>
        <taxon>Plasmodium</taxon>
        <taxon>Plasmodium (Vinckeia)</taxon>
    </lineage>
</organism>